<gene>
    <name evidence="3" type="primary">fdhD</name>
    <name evidence="4" type="ORF">SAMN05216464_11248</name>
</gene>
<comment type="caution">
    <text evidence="3">Lacks conserved residue(s) required for the propagation of feature annotation.</text>
</comment>
<dbReference type="OrthoDB" id="9782042at2"/>
<dbReference type="PANTHER" id="PTHR30592:SF1">
    <property type="entry name" value="SULFUR CARRIER PROTEIN FDHD"/>
    <property type="match status" value="1"/>
</dbReference>
<dbReference type="GO" id="GO:0006777">
    <property type="term" value="P:Mo-molybdopterin cofactor biosynthetic process"/>
    <property type="evidence" value="ECO:0007669"/>
    <property type="project" value="UniProtKB-UniRule"/>
</dbReference>
<dbReference type="EMBL" id="FNAI01000012">
    <property type="protein sequence ID" value="SDF04547.1"/>
    <property type="molecule type" value="Genomic_DNA"/>
</dbReference>
<sequence length="301" mass="32738">MVTNSTQHLPIIKVNADKSTAAMDVLALEEPLEIRLEHGDKDQRQVQNVSVTMRTPGHDGELATGFLFTEGIVKSLDDIEKASHCFIACAENKENVIQVSLAPGAVPNLQNTERNFYTTSSCGVCGKGSINAIRTVGSFDTQTTDNDTINAGVLYQIPGILRRHQRIFDDTGGLHASALFSAQGELLLLREDVGRHNALDKLIGAALNYNWLPLHQTVLLLSGRASFELIQKAVMAGINIVAAIGAPSSLAVQLAQEFNITLIGFLRNDHFNIYTAAHRVLMANYEPAGEENTIANENIQH</sequence>
<evidence type="ECO:0000256" key="3">
    <source>
        <dbReference type="HAMAP-Rule" id="MF_00187"/>
    </source>
</evidence>
<dbReference type="Gene3D" id="3.40.140.10">
    <property type="entry name" value="Cytidine Deaminase, domain 2"/>
    <property type="match status" value="1"/>
</dbReference>
<dbReference type="NCBIfam" id="TIGR00129">
    <property type="entry name" value="fdhD_narQ"/>
    <property type="match status" value="1"/>
</dbReference>
<comment type="subcellular location">
    <subcellularLocation>
        <location evidence="3">Cytoplasm</location>
    </subcellularLocation>
</comment>
<evidence type="ECO:0000256" key="2">
    <source>
        <dbReference type="ARBA" id="ARBA00023150"/>
    </source>
</evidence>
<name>A0A1G7HVJ3_9SPHI</name>
<dbReference type="PIRSF" id="PIRSF015626">
    <property type="entry name" value="FdhD"/>
    <property type="match status" value="1"/>
</dbReference>
<keyword evidence="1 3" id="KW-0963">Cytoplasm</keyword>
<dbReference type="GO" id="GO:0097163">
    <property type="term" value="F:sulfur carrier activity"/>
    <property type="evidence" value="ECO:0007669"/>
    <property type="project" value="UniProtKB-UniRule"/>
</dbReference>
<dbReference type="Gene3D" id="3.10.20.10">
    <property type="match status" value="1"/>
</dbReference>
<comment type="function">
    <text evidence="3">Required for formate dehydrogenase (FDH) activity. Acts as a sulfur carrier protein that transfers sulfur from IscS to the molybdenum cofactor prior to its insertion into FDH.</text>
</comment>
<evidence type="ECO:0000313" key="4">
    <source>
        <dbReference type="EMBL" id="SDF04547.1"/>
    </source>
</evidence>
<protein>
    <recommendedName>
        <fullName evidence="3">Sulfur carrier protein FdhD</fullName>
    </recommendedName>
</protein>
<dbReference type="GO" id="GO:0005737">
    <property type="term" value="C:cytoplasm"/>
    <property type="evidence" value="ECO:0007669"/>
    <property type="project" value="UniProtKB-SubCell"/>
</dbReference>
<dbReference type="PANTHER" id="PTHR30592">
    <property type="entry name" value="FORMATE DEHYDROGENASE"/>
    <property type="match status" value="1"/>
</dbReference>
<keyword evidence="2 3" id="KW-0501">Molybdenum cofactor biosynthesis</keyword>
<dbReference type="STRING" id="1391627.SAMN05216464_11248"/>
<dbReference type="Pfam" id="PF02634">
    <property type="entry name" value="FdhD-NarQ"/>
    <property type="match status" value="1"/>
</dbReference>
<feature type="active site" description="Cysteine persulfide intermediate" evidence="3">
    <location>
        <position position="122"/>
    </location>
</feature>
<proteinExistence type="inferred from homology"/>
<dbReference type="Proteomes" id="UP000199072">
    <property type="component" value="Unassembled WGS sequence"/>
</dbReference>
<dbReference type="SUPFAM" id="SSF53927">
    <property type="entry name" value="Cytidine deaminase-like"/>
    <property type="match status" value="1"/>
</dbReference>
<dbReference type="RefSeq" id="WP_091152795.1">
    <property type="nucleotide sequence ID" value="NZ_FNAI01000012.1"/>
</dbReference>
<dbReference type="InterPro" id="IPR003786">
    <property type="entry name" value="FdhD"/>
</dbReference>
<evidence type="ECO:0000313" key="5">
    <source>
        <dbReference type="Proteomes" id="UP000199072"/>
    </source>
</evidence>
<dbReference type="NCBIfam" id="NF001943">
    <property type="entry name" value="PRK00724.1-2"/>
    <property type="match status" value="1"/>
</dbReference>
<dbReference type="GO" id="GO:0016783">
    <property type="term" value="F:sulfurtransferase activity"/>
    <property type="evidence" value="ECO:0007669"/>
    <property type="project" value="InterPro"/>
</dbReference>
<organism evidence="4 5">
    <name type="scientific">Mucilaginibacter pineti</name>
    <dbReference type="NCBI Taxonomy" id="1391627"/>
    <lineage>
        <taxon>Bacteria</taxon>
        <taxon>Pseudomonadati</taxon>
        <taxon>Bacteroidota</taxon>
        <taxon>Sphingobacteriia</taxon>
        <taxon>Sphingobacteriales</taxon>
        <taxon>Sphingobacteriaceae</taxon>
        <taxon>Mucilaginibacter</taxon>
    </lineage>
</organism>
<accession>A0A1G7HVJ3</accession>
<keyword evidence="5" id="KW-1185">Reference proteome</keyword>
<reference evidence="4 5" key="1">
    <citation type="submission" date="2016-10" db="EMBL/GenBank/DDBJ databases">
        <authorList>
            <person name="de Groot N.N."/>
        </authorList>
    </citation>
    <scope>NUCLEOTIDE SEQUENCE [LARGE SCALE GENOMIC DNA]</scope>
    <source>
        <strain evidence="4 5">47C3B</strain>
    </source>
</reference>
<dbReference type="InterPro" id="IPR016193">
    <property type="entry name" value="Cytidine_deaminase-like"/>
</dbReference>
<evidence type="ECO:0000256" key="1">
    <source>
        <dbReference type="ARBA" id="ARBA00022490"/>
    </source>
</evidence>
<dbReference type="HAMAP" id="MF_00187">
    <property type="entry name" value="FdhD"/>
    <property type="match status" value="1"/>
</dbReference>
<dbReference type="AlphaFoldDB" id="A0A1G7HVJ3"/>
<comment type="similarity">
    <text evidence="3">Belongs to the FdhD family.</text>
</comment>